<evidence type="ECO:0000256" key="7">
    <source>
        <dbReference type="ARBA" id="ARBA00019179"/>
    </source>
</evidence>
<comment type="similarity">
    <text evidence="5 14 16">Belongs to the RNase HII family.</text>
</comment>
<dbReference type="EMBL" id="JPRK01000008">
    <property type="protein sequence ID" value="KIO52806.1"/>
    <property type="molecule type" value="Genomic_DNA"/>
</dbReference>
<evidence type="ECO:0000256" key="10">
    <source>
        <dbReference type="ARBA" id="ARBA00022723"/>
    </source>
</evidence>
<name>A0A0D0EZJ7_9FLAO</name>
<dbReference type="OrthoDB" id="9803420at2"/>
<dbReference type="GO" id="GO:0006298">
    <property type="term" value="P:mismatch repair"/>
    <property type="evidence" value="ECO:0007669"/>
    <property type="project" value="TreeGrafter"/>
</dbReference>
<dbReference type="HAMAP" id="MF_00052_B">
    <property type="entry name" value="RNase_HII_B"/>
    <property type="match status" value="1"/>
</dbReference>
<dbReference type="InterPro" id="IPR012337">
    <property type="entry name" value="RNaseH-like_sf"/>
</dbReference>
<evidence type="ECO:0000256" key="5">
    <source>
        <dbReference type="ARBA" id="ARBA00007383"/>
    </source>
</evidence>
<organism evidence="18 20">
    <name type="scientific">Flavobacterium hibernum</name>
    <dbReference type="NCBI Taxonomy" id="37752"/>
    <lineage>
        <taxon>Bacteria</taxon>
        <taxon>Pseudomonadati</taxon>
        <taxon>Bacteroidota</taxon>
        <taxon>Flavobacteriia</taxon>
        <taxon>Flavobacteriales</taxon>
        <taxon>Flavobacteriaceae</taxon>
        <taxon>Flavobacterium</taxon>
    </lineage>
</organism>
<dbReference type="AlphaFoldDB" id="A0A0D0EZJ7"/>
<dbReference type="InterPro" id="IPR022898">
    <property type="entry name" value="RNase_HII"/>
</dbReference>
<keyword evidence="13 14" id="KW-0464">Manganese</keyword>
<dbReference type="Gene3D" id="3.30.420.10">
    <property type="entry name" value="Ribonuclease H-like superfamily/Ribonuclease H"/>
    <property type="match status" value="1"/>
</dbReference>
<dbReference type="GO" id="GO:0032299">
    <property type="term" value="C:ribonuclease H2 complex"/>
    <property type="evidence" value="ECO:0007669"/>
    <property type="project" value="TreeGrafter"/>
</dbReference>
<evidence type="ECO:0000256" key="8">
    <source>
        <dbReference type="ARBA" id="ARBA00022490"/>
    </source>
</evidence>
<comment type="caution">
    <text evidence="18">The sequence shown here is derived from an EMBL/GenBank/DDBJ whole genome shotgun (WGS) entry which is preliminary data.</text>
</comment>
<evidence type="ECO:0000256" key="1">
    <source>
        <dbReference type="ARBA" id="ARBA00000077"/>
    </source>
</evidence>
<dbReference type="GO" id="GO:0043137">
    <property type="term" value="P:DNA replication, removal of RNA primer"/>
    <property type="evidence" value="ECO:0007669"/>
    <property type="project" value="TreeGrafter"/>
</dbReference>
<evidence type="ECO:0000256" key="12">
    <source>
        <dbReference type="ARBA" id="ARBA00022801"/>
    </source>
</evidence>
<evidence type="ECO:0000313" key="20">
    <source>
        <dbReference type="Proteomes" id="UP000032061"/>
    </source>
</evidence>
<evidence type="ECO:0000313" key="19">
    <source>
        <dbReference type="EMBL" id="OXA84327.1"/>
    </source>
</evidence>
<evidence type="ECO:0000256" key="4">
    <source>
        <dbReference type="ARBA" id="ARBA00004496"/>
    </source>
</evidence>
<evidence type="ECO:0000256" key="13">
    <source>
        <dbReference type="ARBA" id="ARBA00023211"/>
    </source>
</evidence>
<dbReference type="PANTHER" id="PTHR10954:SF18">
    <property type="entry name" value="RIBONUCLEASE HII"/>
    <property type="match status" value="1"/>
</dbReference>
<keyword evidence="9 14" id="KW-0540">Nuclease</keyword>
<keyword evidence="11 14" id="KW-0255">Endonuclease</keyword>
<evidence type="ECO:0000256" key="6">
    <source>
        <dbReference type="ARBA" id="ARBA00012180"/>
    </source>
</evidence>
<sequence length="219" mass="24963">MLQKNYSGFILETGTDEAGRGCLAGPVTAAAVILPEDFENQILNDSKQLSEKTRVHLKPIIEEHAVCFAVTHLLPDEIDEINILNASMKGMQECILKLKHVPEYIIVDGNRSLNAKLGLKNTFGKQFSMEEIELLKSIPNQSIIKGDAKFLSIAAASVLAKTYRDEYMDQIHEEFPMYNWKKNKGYPTKEHREAIKKHGTTKYHRMSFRLLPEQLKLEF</sequence>
<dbReference type="RefSeq" id="WP_041517386.1">
    <property type="nucleotide sequence ID" value="NZ_JPRK01000008.1"/>
</dbReference>
<dbReference type="InterPro" id="IPR036397">
    <property type="entry name" value="RNaseH_sf"/>
</dbReference>
<comment type="cofactor">
    <cofactor evidence="2">
        <name>Mg(2+)</name>
        <dbReference type="ChEBI" id="CHEBI:18420"/>
    </cofactor>
</comment>
<dbReference type="InterPro" id="IPR024567">
    <property type="entry name" value="RNase_HII/HIII_dom"/>
</dbReference>
<dbReference type="NCBIfam" id="NF000595">
    <property type="entry name" value="PRK00015.1-3"/>
    <property type="match status" value="1"/>
</dbReference>
<dbReference type="EC" id="3.1.26.4" evidence="6 14"/>
<dbReference type="GO" id="GO:0005737">
    <property type="term" value="C:cytoplasm"/>
    <property type="evidence" value="ECO:0007669"/>
    <property type="project" value="UniProtKB-SubCell"/>
</dbReference>
<feature type="binding site" evidence="14 15">
    <location>
        <position position="108"/>
    </location>
    <ligand>
        <name>a divalent metal cation</name>
        <dbReference type="ChEBI" id="CHEBI:60240"/>
    </ligand>
</feature>
<keyword evidence="8 14" id="KW-0963">Cytoplasm</keyword>
<keyword evidence="21" id="KW-1185">Reference proteome</keyword>
<evidence type="ECO:0000256" key="2">
    <source>
        <dbReference type="ARBA" id="ARBA00001946"/>
    </source>
</evidence>
<comment type="subcellular location">
    <subcellularLocation>
        <location evidence="4 14">Cytoplasm</location>
    </subcellularLocation>
</comment>
<comment type="catalytic activity">
    <reaction evidence="1 14 15 16">
        <text>Endonucleolytic cleavage to 5'-phosphomonoester.</text>
        <dbReference type="EC" id="3.1.26.4"/>
    </reaction>
</comment>
<gene>
    <name evidence="14" type="primary">rnhB</name>
    <name evidence="19" type="ORF">B0A73_20220</name>
    <name evidence="18" type="ORF">IW18_09690</name>
</gene>
<reference evidence="19 21" key="2">
    <citation type="submission" date="2016-11" db="EMBL/GenBank/DDBJ databases">
        <title>Whole genomes of Flavobacteriaceae.</title>
        <authorList>
            <person name="Stine C."/>
            <person name="Li C."/>
            <person name="Tadesse D."/>
        </authorList>
    </citation>
    <scope>NUCLEOTIDE SEQUENCE [LARGE SCALE GENOMIC DNA]</scope>
    <source>
        <strain evidence="19 21">ATCC 51468</strain>
    </source>
</reference>
<protein>
    <recommendedName>
        <fullName evidence="7 14">Ribonuclease HII</fullName>
        <shortName evidence="14">RNase HII</shortName>
        <ecNumber evidence="6 14">3.1.26.4</ecNumber>
    </recommendedName>
</protein>
<dbReference type="EMBL" id="MUGX01000033">
    <property type="protein sequence ID" value="OXA84327.1"/>
    <property type="molecule type" value="Genomic_DNA"/>
</dbReference>
<evidence type="ECO:0000256" key="9">
    <source>
        <dbReference type="ARBA" id="ARBA00022722"/>
    </source>
</evidence>
<dbReference type="InterPro" id="IPR001352">
    <property type="entry name" value="RNase_HII/HIII"/>
</dbReference>
<evidence type="ECO:0000256" key="3">
    <source>
        <dbReference type="ARBA" id="ARBA00004065"/>
    </source>
</evidence>
<evidence type="ECO:0000313" key="18">
    <source>
        <dbReference type="EMBL" id="KIO52806.1"/>
    </source>
</evidence>
<evidence type="ECO:0000256" key="15">
    <source>
        <dbReference type="PROSITE-ProRule" id="PRU01319"/>
    </source>
</evidence>
<dbReference type="CDD" id="cd07182">
    <property type="entry name" value="RNase_HII_bacteria_HII_like"/>
    <property type="match status" value="1"/>
</dbReference>
<feature type="binding site" evidence="14 15">
    <location>
        <position position="17"/>
    </location>
    <ligand>
        <name>a divalent metal cation</name>
        <dbReference type="ChEBI" id="CHEBI:60240"/>
    </ligand>
</feature>
<dbReference type="STRING" id="37752.IW18_09690"/>
<evidence type="ECO:0000256" key="16">
    <source>
        <dbReference type="RuleBase" id="RU003515"/>
    </source>
</evidence>
<feature type="binding site" evidence="14 15">
    <location>
        <position position="16"/>
    </location>
    <ligand>
        <name>a divalent metal cation</name>
        <dbReference type="ChEBI" id="CHEBI:60240"/>
    </ligand>
</feature>
<evidence type="ECO:0000256" key="11">
    <source>
        <dbReference type="ARBA" id="ARBA00022759"/>
    </source>
</evidence>
<keyword evidence="10 14" id="KW-0479">Metal-binding</keyword>
<dbReference type="SUPFAM" id="SSF53098">
    <property type="entry name" value="Ribonuclease H-like"/>
    <property type="match status" value="1"/>
</dbReference>
<reference evidence="18 20" key="1">
    <citation type="submission" date="2015-01" db="EMBL/GenBank/DDBJ databases">
        <title>Genome of Flavobacterium hibernum DSM 12611.</title>
        <authorList>
            <person name="Stropko S.J."/>
            <person name="Pipes S.E."/>
            <person name="Newman J.D."/>
        </authorList>
    </citation>
    <scope>NUCLEOTIDE SEQUENCE [LARGE SCALE GENOMIC DNA]</scope>
    <source>
        <strain evidence="18 20">DSM 12611</strain>
    </source>
</reference>
<comment type="function">
    <text evidence="3 14 16">Endonuclease that specifically degrades the RNA of RNA-DNA hybrids.</text>
</comment>
<evidence type="ECO:0000259" key="17">
    <source>
        <dbReference type="PROSITE" id="PS51975"/>
    </source>
</evidence>
<dbReference type="Pfam" id="PF01351">
    <property type="entry name" value="RNase_HII"/>
    <property type="match status" value="1"/>
</dbReference>
<keyword evidence="12 14" id="KW-0378">Hydrolase</keyword>
<dbReference type="GO" id="GO:0003723">
    <property type="term" value="F:RNA binding"/>
    <property type="evidence" value="ECO:0007669"/>
    <property type="project" value="UniProtKB-UniRule"/>
</dbReference>
<dbReference type="PANTHER" id="PTHR10954">
    <property type="entry name" value="RIBONUCLEASE H2 SUBUNIT A"/>
    <property type="match status" value="1"/>
</dbReference>
<dbReference type="PROSITE" id="PS51975">
    <property type="entry name" value="RNASE_H_2"/>
    <property type="match status" value="1"/>
</dbReference>
<accession>A0A0D0EZJ7</accession>
<proteinExistence type="inferred from homology"/>
<evidence type="ECO:0000256" key="14">
    <source>
        <dbReference type="HAMAP-Rule" id="MF_00052"/>
    </source>
</evidence>
<evidence type="ECO:0000313" key="21">
    <source>
        <dbReference type="Proteomes" id="UP000198302"/>
    </source>
</evidence>
<comment type="cofactor">
    <cofactor evidence="14 15">
        <name>Mn(2+)</name>
        <dbReference type="ChEBI" id="CHEBI:29035"/>
    </cofactor>
    <cofactor evidence="14 15">
        <name>Mg(2+)</name>
        <dbReference type="ChEBI" id="CHEBI:18420"/>
    </cofactor>
    <text evidence="14 15">Manganese or magnesium. Binds 1 divalent metal ion per monomer in the absence of substrate. May bind a second metal ion after substrate binding.</text>
</comment>
<dbReference type="Proteomes" id="UP000032061">
    <property type="component" value="Unassembled WGS sequence"/>
</dbReference>
<dbReference type="GO" id="GO:0004523">
    <property type="term" value="F:RNA-DNA hybrid ribonuclease activity"/>
    <property type="evidence" value="ECO:0007669"/>
    <property type="project" value="UniProtKB-UniRule"/>
</dbReference>
<dbReference type="Proteomes" id="UP000198302">
    <property type="component" value="Unassembled WGS sequence"/>
</dbReference>
<dbReference type="GO" id="GO:0030145">
    <property type="term" value="F:manganese ion binding"/>
    <property type="evidence" value="ECO:0007669"/>
    <property type="project" value="UniProtKB-UniRule"/>
</dbReference>
<feature type="domain" description="RNase H type-2" evidence="17">
    <location>
        <begin position="10"/>
        <end position="219"/>
    </location>
</feature>